<feature type="transmembrane region" description="Helical" evidence="1">
    <location>
        <begin position="103"/>
        <end position="126"/>
    </location>
</feature>
<organism evidence="2 3">
    <name type="scientific">Dehalobacter restrictus</name>
    <dbReference type="NCBI Taxonomy" id="55583"/>
    <lineage>
        <taxon>Bacteria</taxon>
        <taxon>Bacillati</taxon>
        <taxon>Bacillota</taxon>
        <taxon>Clostridia</taxon>
        <taxon>Eubacteriales</taxon>
        <taxon>Desulfitobacteriaceae</taxon>
        <taxon>Dehalobacter</taxon>
    </lineage>
</organism>
<evidence type="ECO:0000313" key="3">
    <source>
        <dbReference type="Proteomes" id="UP000430508"/>
    </source>
</evidence>
<dbReference type="RefSeq" id="WP_019225571.1">
    <property type="nucleotide sequence ID" value="NZ_CP046996.1"/>
</dbReference>
<feature type="transmembrane region" description="Helical" evidence="1">
    <location>
        <begin position="73"/>
        <end position="96"/>
    </location>
</feature>
<keyword evidence="1" id="KW-0812">Transmembrane</keyword>
<dbReference type="InterPro" id="IPR002798">
    <property type="entry name" value="SpoIIM-like"/>
</dbReference>
<feature type="transmembrane region" description="Helical" evidence="1">
    <location>
        <begin position="132"/>
        <end position="153"/>
    </location>
</feature>
<accession>A0A857DMG0</accession>
<proteinExistence type="predicted"/>
<feature type="transmembrane region" description="Helical" evidence="1">
    <location>
        <begin position="12"/>
        <end position="39"/>
    </location>
</feature>
<dbReference type="NCBIfam" id="TIGR02831">
    <property type="entry name" value="spo_II_M"/>
    <property type="match status" value="1"/>
</dbReference>
<dbReference type="PIRSF" id="PIRSF038973">
    <property type="entry name" value="SpoIIM"/>
    <property type="match status" value="1"/>
</dbReference>
<evidence type="ECO:0000256" key="1">
    <source>
        <dbReference type="SAM" id="Phobius"/>
    </source>
</evidence>
<feature type="transmembrane region" description="Helical" evidence="1">
    <location>
        <begin position="165"/>
        <end position="189"/>
    </location>
</feature>
<dbReference type="Proteomes" id="UP000430508">
    <property type="component" value="Chromosome"/>
</dbReference>
<name>A0A857DMG0_9FIRM</name>
<gene>
    <name evidence="2" type="primary">spoIIM</name>
    <name evidence="2" type="ORF">GQ588_07005</name>
</gene>
<dbReference type="AlphaFoldDB" id="A0A857DMG0"/>
<evidence type="ECO:0000313" key="2">
    <source>
        <dbReference type="EMBL" id="QHA01901.1"/>
    </source>
</evidence>
<dbReference type="InterPro" id="IPR014196">
    <property type="entry name" value="SpoIIM"/>
</dbReference>
<sequence length="199" mass="21725">MKKMLYDHIKQYWVIYLTLCCVFLAGGVFGAVGVGSLGIEKAKELTGFFNSLLGEQPTAIDTSFLQQLARDNFIMMAGIWVLGLTVIGAPLVYLIVFTRGFIFGFTVVFIIQLKKMMGLGLVLFTVLFPSLLAVPCLLLGAGLATVFSFLLLQGRMRGDFLKNNFLHYCGMALLISIAALATGVIQGYFTILGARLFGL</sequence>
<keyword evidence="1" id="KW-0472">Membrane</keyword>
<dbReference type="EMBL" id="CP046996">
    <property type="protein sequence ID" value="QHA01901.1"/>
    <property type="molecule type" value="Genomic_DNA"/>
</dbReference>
<reference evidence="2 3" key="1">
    <citation type="submission" date="2019-12" db="EMBL/GenBank/DDBJ databases">
        <title>Sequence classification of anaerobic respiratory reductive dehalogenases: First we see many, then we see few.</title>
        <authorList>
            <person name="Molenda O."/>
            <person name="Puentes Jacome L.A."/>
            <person name="Cao X."/>
            <person name="Nesbo C.L."/>
            <person name="Tang S."/>
            <person name="Morson N."/>
            <person name="Patron J."/>
            <person name="Lomheim L."/>
            <person name="Wishart D.S."/>
            <person name="Edwards E.A."/>
        </authorList>
    </citation>
    <scope>NUCLEOTIDE SEQUENCE [LARGE SCALE GENOMIC DNA]</scope>
    <source>
        <strain evidence="2 3">12DCA</strain>
    </source>
</reference>
<protein>
    <submittedName>
        <fullName evidence="2">Stage II sporulation protein M</fullName>
    </submittedName>
</protein>
<keyword evidence="1" id="KW-1133">Transmembrane helix</keyword>
<dbReference type="Pfam" id="PF01944">
    <property type="entry name" value="SpoIIM"/>
    <property type="match status" value="1"/>
</dbReference>